<reference evidence="4 5" key="1">
    <citation type="submission" date="2019-02" db="EMBL/GenBank/DDBJ databases">
        <title>Deep-cultivation of Planctomycetes and their phenomic and genomic characterization uncovers novel biology.</title>
        <authorList>
            <person name="Wiegand S."/>
            <person name="Jogler M."/>
            <person name="Boedeker C."/>
            <person name="Pinto D."/>
            <person name="Vollmers J."/>
            <person name="Rivas-Marin E."/>
            <person name="Kohn T."/>
            <person name="Peeters S.H."/>
            <person name="Heuer A."/>
            <person name="Rast P."/>
            <person name="Oberbeckmann S."/>
            <person name="Bunk B."/>
            <person name="Jeske O."/>
            <person name="Meyerdierks A."/>
            <person name="Storesund J.E."/>
            <person name="Kallscheuer N."/>
            <person name="Luecker S."/>
            <person name="Lage O.M."/>
            <person name="Pohl T."/>
            <person name="Merkel B.J."/>
            <person name="Hornburger P."/>
            <person name="Mueller R.-W."/>
            <person name="Bruemmer F."/>
            <person name="Labrenz M."/>
            <person name="Spormann A.M."/>
            <person name="Op den Camp H."/>
            <person name="Overmann J."/>
            <person name="Amann R."/>
            <person name="Jetten M.S.M."/>
            <person name="Mascher T."/>
            <person name="Medema M.H."/>
            <person name="Devos D.P."/>
            <person name="Kaster A.-K."/>
            <person name="Ovreas L."/>
            <person name="Rohde M."/>
            <person name="Galperin M.Y."/>
            <person name="Jogler C."/>
        </authorList>
    </citation>
    <scope>NUCLEOTIDE SEQUENCE [LARGE SCALE GENOMIC DNA]</scope>
    <source>
        <strain evidence="4 5">Pan153</strain>
    </source>
</reference>
<dbReference type="Gene3D" id="3.40.30.10">
    <property type="entry name" value="Glutaredoxin"/>
    <property type="match status" value="1"/>
</dbReference>
<protein>
    <submittedName>
        <fullName evidence="4">Thiol-disulfide oxidoreductase ResA</fullName>
    </submittedName>
</protein>
<dbReference type="EMBL" id="CP036317">
    <property type="protein sequence ID" value="QDV19169.1"/>
    <property type="molecule type" value="Genomic_DNA"/>
</dbReference>
<dbReference type="InterPro" id="IPR013766">
    <property type="entry name" value="Thioredoxin_domain"/>
</dbReference>
<evidence type="ECO:0000256" key="1">
    <source>
        <dbReference type="ARBA" id="ARBA00023284"/>
    </source>
</evidence>
<dbReference type="InterPro" id="IPR050553">
    <property type="entry name" value="Thioredoxin_ResA/DsbE_sf"/>
</dbReference>
<dbReference type="PANTHER" id="PTHR42852:SF17">
    <property type="entry name" value="THIOREDOXIN-LIKE PROTEIN HI_1115"/>
    <property type="match status" value="1"/>
</dbReference>
<keyword evidence="2" id="KW-0472">Membrane</keyword>
<dbReference type="AlphaFoldDB" id="A0A518FS44"/>
<evidence type="ECO:0000313" key="5">
    <source>
        <dbReference type="Proteomes" id="UP000320839"/>
    </source>
</evidence>
<dbReference type="GO" id="GO:0016209">
    <property type="term" value="F:antioxidant activity"/>
    <property type="evidence" value="ECO:0007669"/>
    <property type="project" value="InterPro"/>
</dbReference>
<feature type="domain" description="Thioredoxin" evidence="3">
    <location>
        <begin position="95"/>
        <end position="236"/>
    </location>
</feature>
<name>A0A518FS44_9PLAN</name>
<dbReference type="RefSeq" id="WP_145457237.1">
    <property type="nucleotide sequence ID" value="NZ_CP036317.1"/>
</dbReference>
<dbReference type="OrthoDB" id="288837at2"/>
<proteinExistence type="predicted"/>
<dbReference type="SUPFAM" id="SSF52833">
    <property type="entry name" value="Thioredoxin-like"/>
    <property type="match status" value="1"/>
</dbReference>
<dbReference type="GO" id="GO:0016491">
    <property type="term" value="F:oxidoreductase activity"/>
    <property type="evidence" value="ECO:0007669"/>
    <property type="project" value="InterPro"/>
</dbReference>
<accession>A0A518FS44</accession>
<organism evidence="4 5">
    <name type="scientific">Gimesia panareensis</name>
    <dbReference type="NCBI Taxonomy" id="2527978"/>
    <lineage>
        <taxon>Bacteria</taxon>
        <taxon>Pseudomonadati</taxon>
        <taxon>Planctomycetota</taxon>
        <taxon>Planctomycetia</taxon>
        <taxon>Planctomycetales</taxon>
        <taxon>Planctomycetaceae</taxon>
        <taxon>Gimesia</taxon>
    </lineage>
</organism>
<evidence type="ECO:0000259" key="3">
    <source>
        <dbReference type="PROSITE" id="PS51352"/>
    </source>
</evidence>
<keyword evidence="2" id="KW-0812">Transmembrane</keyword>
<dbReference type="PROSITE" id="PS00194">
    <property type="entry name" value="THIOREDOXIN_1"/>
    <property type="match status" value="1"/>
</dbReference>
<feature type="transmembrane region" description="Helical" evidence="2">
    <location>
        <begin position="12"/>
        <end position="33"/>
    </location>
</feature>
<dbReference type="CDD" id="cd02966">
    <property type="entry name" value="TlpA_like_family"/>
    <property type="match status" value="1"/>
</dbReference>
<dbReference type="InterPro" id="IPR017937">
    <property type="entry name" value="Thioredoxin_CS"/>
</dbReference>
<evidence type="ECO:0000256" key="2">
    <source>
        <dbReference type="SAM" id="Phobius"/>
    </source>
</evidence>
<keyword evidence="2" id="KW-1133">Transmembrane helix</keyword>
<dbReference type="InterPro" id="IPR036249">
    <property type="entry name" value="Thioredoxin-like_sf"/>
</dbReference>
<feature type="transmembrane region" description="Helical" evidence="2">
    <location>
        <begin position="45"/>
        <end position="70"/>
    </location>
</feature>
<dbReference type="InterPro" id="IPR000866">
    <property type="entry name" value="AhpC/TSA"/>
</dbReference>
<sequence>MSGETYNTILYVVSAGVMIALVGFVSSLGMMILRWNTDKRRGHVIRLLASIVGLLVLAATLYVVQIWIFLPSLARKQIAEHEAARAKLLADSSVVHVGDPAPGFSLTTINDLEFSLADARGDVVLINFFATWCGPCRMELPHVQQIWDERQQNPHFRLLVIGREETKEVVQEFCAANNFTFPAAPDADGKIYFQFAKEYIPRTLIISPEGKIVYSQLGFEERDLQKLREVLDQQLAQVQGEPEAKPAE</sequence>
<dbReference type="PANTHER" id="PTHR42852">
    <property type="entry name" value="THIOL:DISULFIDE INTERCHANGE PROTEIN DSBE"/>
    <property type="match status" value="1"/>
</dbReference>
<dbReference type="Pfam" id="PF00578">
    <property type="entry name" value="AhpC-TSA"/>
    <property type="match status" value="1"/>
</dbReference>
<dbReference type="Proteomes" id="UP000320839">
    <property type="component" value="Chromosome"/>
</dbReference>
<dbReference type="PROSITE" id="PS51352">
    <property type="entry name" value="THIOREDOXIN_2"/>
    <property type="match status" value="1"/>
</dbReference>
<keyword evidence="1" id="KW-0676">Redox-active center</keyword>
<evidence type="ECO:0000313" key="4">
    <source>
        <dbReference type="EMBL" id="QDV19169.1"/>
    </source>
</evidence>
<gene>
    <name evidence="4" type="primary">resA_11</name>
    <name evidence="4" type="ORF">Pan153_38320</name>
</gene>